<evidence type="ECO:0000256" key="1">
    <source>
        <dbReference type="PIRSR" id="PIRSR637460-1"/>
    </source>
</evidence>
<feature type="disulfide bond" evidence="2">
    <location>
        <begin position="43"/>
        <end position="66"/>
    </location>
</feature>
<protein>
    <submittedName>
        <fullName evidence="5">Lysophospholipase L1-like esterase</fullName>
    </submittedName>
</protein>
<reference evidence="5 6" key="1">
    <citation type="submission" date="2018-05" db="EMBL/GenBank/DDBJ databases">
        <title>Genomic Encyclopedia of Type Strains, Phase IV (KMG-IV): sequencing the most valuable type-strain genomes for metagenomic binning, comparative biology and taxonomic classification.</title>
        <authorList>
            <person name="Goeker M."/>
        </authorList>
    </citation>
    <scope>NUCLEOTIDE SEQUENCE [LARGE SCALE GENOMIC DNA]</scope>
    <source>
        <strain evidence="5 6">DSM 45480</strain>
    </source>
</reference>
<keyword evidence="2" id="KW-1015">Disulfide bond</keyword>
<dbReference type="InterPro" id="IPR036514">
    <property type="entry name" value="SGNH_hydro_sf"/>
</dbReference>
<dbReference type="GO" id="GO:0019433">
    <property type="term" value="P:triglyceride catabolic process"/>
    <property type="evidence" value="ECO:0007669"/>
    <property type="project" value="TreeGrafter"/>
</dbReference>
<feature type="disulfide bond" evidence="2">
    <location>
        <begin position="164"/>
        <end position="210"/>
    </location>
</feature>
<dbReference type="AlphaFoldDB" id="A0A316HVD6"/>
<keyword evidence="3" id="KW-0732">Signal</keyword>
<dbReference type="CDD" id="cd01823">
    <property type="entry name" value="SEST_like"/>
    <property type="match status" value="1"/>
</dbReference>
<dbReference type="InterPro" id="IPR013830">
    <property type="entry name" value="SGNH_hydro"/>
</dbReference>
<comment type="caution">
    <text evidence="5">The sequence shown here is derived from an EMBL/GenBank/DDBJ whole genome shotgun (WGS) entry which is preliminary data.</text>
</comment>
<feature type="signal peptide" evidence="3">
    <location>
        <begin position="1"/>
        <end position="19"/>
    </location>
</feature>
<gene>
    <name evidence="5" type="ORF">C8D88_108304</name>
</gene>
<feature type="chain" id="PRO_5038545305" evidence="3">
    <location>
        <begin position="20"/>
        <end position="246"/>
    </location>
</feature>
<dbReference type="SUPFAM" id="SSF52266">
    <property type="entry name" value="SGNH hydrolase"/>
    <property type="match status" value="1"/>
</dbReference>
<dbReference type="EMBL" id="QGHB01000008">
    <property type="protein sequence ID" value="PWK84688.1"/>
    <property type="molecule type" value="Genomic_DNA"/>
</dbReference>
<evidence type="ECO:0000259" key="4">
    <source>
        <dbReference type="Pfam" id="PF13472"/>
    </source>
</evidence>
<dbReference type="GO" id="GO:0004806">
    <property type="term" value="F:triacylglycerol lipase activity"/>
    <property type="evidence" value="ECO:0007669"/>
    <property type="project" value="TreeGrafter"/>
</dbReference>
<dbReference type="Pfam" id="PF13472">
    <property type="entry name" value="Lipase_GDSL_2"/>
    <property type="match status" value="1"/>
</dbReference>
<dbReference type="PANTHER" id="PTHR37981">
    <property type="entry name" value="LIPASE 2"/>
    <property type="match status" value="1"/>
</dbReference>
<dbReference type="Gene3D" id="3.40.50.1110">
    <property type="entry name" value="SGNH hydrolase"/>
    <property type="match status" value="1"/>
</dbReference>
<feature type="disulfide bond" evidence="2">
    <location>
        <begin position="106"/>
        <end position="114"/>
    </location>
</feature>
<dbReference type="Proteomes" id="UP000246005">
    <property type="component" value="Unassembled WGS sequence"/>
</dbReference>
<evidence type="ECO:0000313" key="5">
    <source>
        <dbReference type="EMBL" id="PWK84688.1"/>
    </source>
</evidence>
<evidence type="ECO:0000313" key="6">
    <source>
        <dbReference type="Proteomes" id="UP000246005"/>
    </source>
</evidence>
<evidence type="ECO:0000256" key="2">
    <source>
        <dbReference type="PIRSR" id="PIRSR637460-2"/>
    </source>
</evidence>
<accession>A0A316HVD6</accession>
<feature type="active site" evidence="1">
    <location>
        <position position="228"/>
    </location>
</feature>
<dbReference type="InterPro" id="IPR037460">
    <property type="entry name" value="SEST-like"/>
</dbReference>
<feature type="active site" description="Nucleophile" evidence="1">
    <location>
        <position position="28"/>
    </location>
</feature>
<feature type="domain" description="SGNH hydrolase-type esterase" evidence="4">
    <location>
        <begin position="24"/>
        <end position="236"/>
    </location>
</feature>
<name>A0A316HVD6_9PSEU</name>
<sequence length="246" mass="25563">MGLMAGVLAVALMAPAPVAPEYVALGDSYASGAGAGSYSGGSCRRSANAHPALRGKGFPSFRFVACSGATTKSLKPQFKALSPATTLVTVTVGGNDLGFVDVMTTCTLNGDRACVSRVAKAVKFIHEQLPARLDATYATIRSSAPAAELVVLGYPRLFTPNDRCRTLSPAKRAALNDAADQLSEVTAAAVARAGARYVDVREAFAGHGVCSGEPWINALVRPTDDSYHPNKAGQAAYFKALTSSHR</sequence>
<evidence type="ECO:0000256" key="3">
    <source>
        <dbReference type="SAM" id="SignalP"/>
    </source>
</evidence>
<organism evidence="5 6">
    <name type="scientific">Lentzea atacamensis</name>
    <dbReference type="NCBI Taxonomy" id="531938"/>
    <lineage>
        <taxon>Bacteria</taxon>
        <taxon>Bacillati</taxon>
        <taxon>Actinomycetota</taxon>
        <taxon>Actinomycetes</taxon>
        <taxon>Pseudonocardiales</taxon>
        <taxon>Pseudonocardiaceae</taxon>
        <taxon>Lentzea</taxon>
    </lineage>
</organism>
<proteinExistence type="predicted"/>
<dbReference type="PANTHER" id="PTHR37981:SF1">
    <property type="entry name" value="SGNH HYDROLASE-TYPE ESTERASE DOMAIN-CONTAINING PROTEIN"/>
    <property type="match status" value="1"/>
</dbReference>